<accession>A0ABZ2IIQ6</accession>
<dbReference type="SMART" id="SM00257">
    <property type="entry name" value="LysM"/>
    <property type="match status" value="2"/>
</dbReference>
<organism evidence="4 5">
    <name type="scientific">Parabacteroides absconsus</name>
    <dbReference type="NCBI Taxonomy" id="2951805"/>
    <lineage>
        <taxon>Bacteria</taxon>
        <taxon>Pseudomonadati</taxon>
        <taxon>Bacteroidota</taxon>
        <taxon>Bacteroidia</taxon>
        <taxon>Bacteroidales</taxon>
        <taxon>Tannerellaceae</taxon>
        <taxon>Parabacteroides</taxon>
    </lineage>
</organism>
<dbReference type="CDD" id="cd00118">
    <property type="entry name" value="LysM"/>
    <property type="match status" value="2"/>
</dbReference>
<feature type="chain" id="PRO_5046370851" evidence="2">
    <location>
        <begin position="22"/>
        <end position="513"/>
    </location>
</feature>
<dbReference type="Proteomes" id="UP001320603">
    <property type="component" value="Chromosome"/>
</dbReference>
<dbReference type="PANTHER" id="PTHR33734:SF22">
    <property type="entry name" value="MEMBRANE-BOUND LYTIC MUREIN TRANSGLYCOSYLASE D"/>
    <property type="match status" value="1"/>
</dbReference>
<reference evidence="4 5" key="1">
    <citation type="submission" date="2024-02" db="EMBL/GenBank/DDBJ databases">
        <title>Whole genome sequencing of Parabacteroides sp. AD58.</title>
        <authorList>
            <person name="Chaplin A.V."/>
            <person name="Pikina A.P."/>
            <person name="Sokolova S.R."/>
            <person name="Korostin D.O."/>
            <person name="Efimov B.A."/>
        </authorList>
    </citation>
    <scope>NUCLEOTIDE SEQUENCE [LARGE SCALE GENOMIC DNA]</scope>
    <source>
        <strain evidence="4 5">AD58</strain>
    </source>
</reference>
<evidence type="ECO:0000256" key="1">
    <source>
        <dbReference type="ARBA" id="ARBA00007734"/>
    </source>
</evidence>
<dbReference type="CDD" id="cd16894">
    <property type="entry name" value="MltD-like"/>
    <property type="match status" value="1"/>
</dbReference>
<dbReference type="Gene3D" id="3.10.350.10">
    <property type="entry name" value="LysM domain"/>
    <property type="match status" value="2"/>
</dbReference>
<name>A0ABZ2IIQ6_9BACT</name>
<dbReference type="InterPro" id="IPR008258">
    <property type="entry name" value="Transglycosylase_SLT_dom_1"/>
</dbReference>
<dbReference type="RefSeq" id="WP_251966972.1">
    <property type="nucleotide sequence ID" value="NZ_CP146284.1"/>
</dbReference>
<evidence type="ECO:0000313" key="4">
    <source>
        <dbReference type="EMBL" id="WWV65930.1"/>
    </source>
</evidence>
<feature type="domain" description="LysM" evidence="3">
    <location>
        <begin position="382"/>
        <end position="425"/>
    </location>
</feature>
<gene>
    <name evidence="4" type="ORF">NEE14_013150</name>
</gene>
<feature type="domain" description="LysM" evidence="3">
    <location>
        <begin position="466"/>
        <end position="510"/>
    </location>
</feature>
<dbReference type="InterPro" id="IPR023346">
    <property type="entry name" value="Lysozyme-like_dom_sf"/>
</dbReference>
<evidence type="ECO:0000256" key="2">
    <source>
        <dbReference type="SAM" id="SignalP"/>
    </source>
</evidence>
<feature type="signal peptide" evidence="2">
    <location>
        <begin position="1"/>
        <end position="21"/>
    </location>
</feature>
<dbReference type="Pfam" id="PF01464">
    <property type="entry name" value="SLT"/>
    <property type="match status" value="1"/>
</dbReference>
<proteinExistence type="inferred from homology"/>
<dbReference type="InterPro" id="IPR018392">
    <property type="entry name" value="LysM"/>
</dbReference>
<dbReference type="Gene3D" id="1.10.530.10">
    <property type="match status" value="1"/>
</dbReference>
<sequence>MKKFVLGLMMCLGCGMHPAFGQEQVEEEFPSSALPADSIVEEIVGIIPESLDSDIDSLLHSWHVQYFTKRDDFCHDDEENVYFPDSVYASRLASLPRIIPMPYNNVVRDCIDLYTERRRGLVRYMLGMADYYFPIIEEVLDKYGLPIELKYLAVVESALNPVALSRVGACGLWQFMLPTGKQYGLTINSLVDDRRDPVKATEAACAYFKDMYAIYKDWSLVMASYNCGPGNVNKAIKRSGGKTNFWDIFPYLPKETRSYVPLFIAANYVMNYYCDHNLCPLETNLPMATDTIHVNRMLHLQQVSEVLHVDLEQLRALNPQYKRDIVPGNTGDAVLKLPAGDTYAFVDKEDSIYQYRIEELLPSYLVTINGGSTSGAATREQITHIVLKNENIYTIANRYGVTPQEIKKWNRLSSNRLARGKRLKLYVDNGGVYLSAKNAQQKQQPAAAASVTASSQSDKKAKDGYIAHKVRSGESLYSIASKYPGVSAQTLKRANNLSDTKIIPGQVLKIPVG</sequence>
<dbReference type="InterPro" id="IPR000189">
    <property type="entry name" value="Transglyc_AS"/>
</dbReference>
<keyword evidence="2" id="KW-0732">Signal</keyword>
<dbReference type="SUPFAM" id="SSF53955">
    <property type="entry name" value="Lysozyme-like"/>
    <property type="match status" value="1"/>
</dbReference>
<evidence type="ECO:0000313" key="5">
    <source>
        <dbReference type="Proteomes" id="UP001320603"/>
    </source>
</evidence>
<dbReference type="PROSITE" id="PS51782">
    <property type="entry name" value="LYSM"/>
    <property type="match status" value="2"/>
</dbReference>
<dbReference type="SUPFAM" id="SSF54106">
    <property type="entry name" value="LysM domain"/>
    <property type="match status" value="2"/>
</dbReference>
<dbReference type="EMBL" id="CP146284">
    <property type="protein sequence ID" value="WWV65930.1"/>
    <property type="molecule type" value="Genomic_DNA"/>
</dbReference>
<dbReference type="Pfam" id="PF01476">
    <property type="entry name" value="LysM"/>
    <property type="match status" value="2"/>
</dbReference>
<dbReference type="InterPro" id="IPR036779">
    <property type="entry name" value="LysM_dom_sf"/>
</dbReference>
<dbReference type="PANTHER" id="PTHR33734">
    <property type="entry name" value="LYSM DOMAIN-CONTAINING GPI-ANCHORED PROTEIN 2"/>
    <property type="match status" value="1"/>
</dbReference>
<evidence type="ECO:0000259" key="3">
    <source>
        <dbReference type="PROSITE" id="PS51782"/>
    </source>
</evidence>
<comment type="similarity">
    <text evidence="1">Belongs to the transglycosylase Slt family.</text>
</comment>
<keyword evidence="5" id="KW-1185">Reference proteome</keyword>
<protein>
    <submittedName>
        <fullName evidence="4">LysM peptidoglycan-binding domain-containing protein</fullName>
    </submittedName>
</protein>
<dbReference type="PROSITE" id="PS00922">
    <property type="entry name" value="TRANSGLYCOSYLASE"/>
    <property type="match status" value="1"/>
</dbReference>